<comment type="caution">
    <text evidence="1">The sequence shown here is derived from an EMBL/GenBank/DDBJ whole genome shotgun (WGS) entry which is preliminary data.</text>
</comment>
<name>A0A8J3XWZ6_9ACTN</name>
<sequence length="147" mass="16613">MGSPVVCDSLGVRSIFVFPDVEQAAVVALLDERSPGRRHPWFVDGCLYVWLITEDLYLDWEPQTVRSLTRACGRRPEWMLEVEVSGRVDGTAEVRHLTLALLAQGGIAMDDYSDHLWTAEEVADDRAVDGLHFFGFRTHREQTALPQ</sequence>
<reference evidence="1" key="1">
    <citation type="submission" date="2021-01" db="EMBL/GenBank/DDBJ databases">
        <title>Whole genome shotgun sequence of Planotetraspora thailandica NBRC 104271.</title>
        <authorList>
            <person name="Komaki H."/>
            <person name="Tamura T."/>
        </authorList>
    </citation>
    <scope>NUCLEOTIDE SEQUENCE</scope>
    <source>
        <strain evidence="1">NBRC 104271</strain>
    </source>
</reference>
<evidence type="ECO:0000313" key="2">
    <source>
        <dbReference type="Proteomes" id="UP000605992"/>
    </source>
</evidence>
<evidence type="ECO:0000313" key="1">
    <source>
        <dbReference type="EMBL" id="GII55954.1"/>
    </source>
</evidence>
<proteinExistence type="predicted"/>
<keyword evidence="2" id="KW-1185">Reference proteome</keyword>
<gene>
    <name evidence="1" type="ORF">Pth03_43430</name>
</gene>
<accession>A0A8J3XWZ6</accession>
<organism evidence="1 2">
    <name type="scientific">Planotetraspora thailandica</name>
    <dbReference type="NCBI Taxonomy" id="487172"/>
    <lineage>
        <taxon>Bacteria</taxon>
        <taxon>Bacillati</taxon>
        <taxon>Actinomycetota</taxon>
        <taxon>Actinomycetes</taxon>
        <taxon>Streptosporangiales</taxon>
        <taxon>Streptosporangiaceae</taxon>
        <taxon>Planotetraspora</taxon>
    </lineage>
</organism>
<dbReference type="EMBL" id="BOOR01000031">
    <property type="protein sequence ID" value="GII55954.1"/>
    <property type="molecule type" value="Genomic_DNA"/>
</dbReference>
<protein>
    <submittedName>
        <fullName evidence="1">Uncharacterized protein</fullName>
    </submittedName>
</protein>
<dbReference type="Proteomes" id="UP000605992">
    <property type="component" value="Unassembled WGS sequence"/>
</dbReference>
<dbReference type="AlphaFoldDB" id="A0A8J3XWZ6"/>